<evidence type="ECO:0000256" key="5">
    <source>
        <dbReference type="ARBA" id="ARBA00022989"/>
    </source>
</evidence>
<name>D4L2H5_9FIRM</name>
<gene>
    <name evidence="9" type="ORF">RO1_35470</name>
</gene>
<organism evidence="9 10">
    <name type="scientific">Roseburia intestinalis XB6B4</name>
    <dbReference type="NCBI Taxonomy" id="718255"/>
    <lineage>
        <taxon>Bacteria</taxon>
        <taxon>Bacillati</taxon>
        <taxon>Bacillota</taxon>
        <taxon>Clostridia</taxon>
        <taxon>Lachnospirales</taxon>
        <taxon>Lachnospiraceae</taxon>
        <taxon>Roseburia</taxon>
    </lineage>
</organism>
<dbReference type="InterPro" id="IPR002656">
    <property type="entry name" value="Acyl_transf_3_dom"/>
</dbReference>
<proteinExistence type="inferred from homology"/>
<keyword evidence="9" id="KW-0012">Acyltransferase</keyword>
<comment type="subcellular location">
    <subcellularLocation>
        <location evidence="1">Cell membrane</location>
        <topology evidence="1">Multi-pass membrane protein</topology>
    </subcellularLocation>
</comment>
<keyword evidence="4 7" id="KW-0812">Transmembrane</keyword>
<keyword evidence="9" id="KW-0808">Transferase</keyword>
<feature type="transmembrane region" description="Helical" evidence="7">
    <location>
        <begin position="29"/>
        <end position="47"/>
    </location>
</feature>
<keyword evidence="5 7" id="KW-1133">Transmembrane helix</keyword>
<protein>
    <submittedName>
        <fullName evidence="9">Acyltransferase family</fullName>
    </submittedName>
</protein>
<reference evidence="9 10" key="2">
    <citation type="submission" date="2010-03" db="EMBL/GenBank/DDBJ databases">
        <authorList>
            <person name="Pajon A."/>
        </authorList>
    </citation>
    <scope>NUCLEOTIDE SEQUENCE [LARGE SCALE GENOMIC DNA]</scope>
    <source>
        <strain evidence="9 10">XB6B4</strain>
    </source>
</reference>
<dbReference type="HOGENOM" id="CLU_1947212_0_0_9"/>
<dbReference type="AlphaFoldDB" id="D4L2H5"/>
<dbReference type="GO" id="GO:0005886">
    <property type="term" value="C:plasma membrane"/>
    <property type="evidence" value="ECO:0007669"/>
    <property type="project" value="UniProtKB-SubCell"/>
</dbReference>
<evidence type="ECO:0000313" key="10">
    <source>
        <dbReference type="Proteomes" id="UP000008953"/>
    </source>
</evidence>
<evidence type="ECO:0000256" key="3">
    <source>
        <dbReference type="ARBA" id="ARBA00022475"/>
    </source>
</evidence>
<sequence length="129" mass="15411">MMLLHIAGSNWDWTAVDSFEWNTFNVYDSIARCCVPIFVMISGMFFLNDDRIEPIGYIYKKRILRLVTAYLFWSTLYSLYVNLILQNDSGVEIKKTDCYRHCEWTLPFMVCPYDDRIIYGSTFFEKNMF</sequence>
<dbReference type="Pfam" id="PF01757">
    <property type="entry name" value="Acyl_transf_3"/>
    <property type="match status" value="1"/>
</dbReference>
<dbReference type="Proteomes" id="UP000008953">
    <property type="component" value="Chromosome"/>
</dbReference>
<evidence type="ECO:0000256" key="2">
    <source>
        <dbReference type="ARBA" id="ARBA00007400"/>
    </source>
</evidence>
<keyword evidence="3" id="KW-1003">Cell membrane</keyword>
<accession>D4L2H5</accession>
<evidence type="ECO:0000313" key="9">
    <source>
        <dbReference type="EMBL" id="CBL13815.1"/>
    </source>
</evidence>
<evidence type="ECO:0000256" key="4">
    <source>
        <dbReference type="ARBA" id="ARBA00022692"/>
    </source>
</evidence>
<dbReference type="PANTHER" id="PTHR40074">
    <property type="entry name" value="O-ACETYLTRANSFERASE WECH"/>
    <property type="match status" value="1"/>
</dbReference>
<feature type="transmembrane region" description="Helical" evidence="7">
    <location>
        <begin position="67"/>
        <end position="85"/>
    </location>
</feature>
<evidence type="ECO:0000259" key="8">
    <source>
        <dbReference type="Pfam" id="PF01757"/>
    </source>
</evidence>
<keyword evidence="6 7" id="KW-0472">Membrane</keyword>
<dbReference type="EMBL" id="FP929050">
    <property type="protein sequence ID" value="CBL13815.1"/>
    <property type="molecule type" value="Genomic_DNA"/>
</dbReference>
<dbReference type="KEGG" id="rix:RO1_35470"/>
<evidence type="ECO:0000256" key="1">
    <source>
        <dbReference type="ARBA" id="ARBA00004651"/>
    </source>
</evidence>
<reference evidence="9 10" key="1">
    <citation type="submission" date="2010-03" db="EMBL/GenBank/DDBJ databases">
        <title>The genome sequence of Roseburia intestinalis XB6B4.</title>
        <authorList>
            <consortium name="metaHIT consortium -- http://www.metahit.eu/"/>
            <person name="Pajon A."/>
            <person name="Turner K."/>
            <person name="Parkhill J."/>
            <person name="Bernalier A."/>
        </authorList>
    </citation>
    <scope>NUCLEOTIDE SEQUENCE [LARGE SCALE GENOMIC DNA]</scope>
    <source>
        <strain evidence="9 10">XB6B4</strain>
    </source>
</reference>
<evidence type="ECO:0000256" key="7">
    <source>
        <dbReference type="SAM" id="Phobius"/>
    </source>
</evidence>
<dbReference type="GO" id="GO:0016413">
    <property type="term" value="F:O-acetyltransferase activity"/>
    <property type="evidence" value="ECO:0007669"/>
    <property type="project" value="TreeGrafter"/>
</dbReference>
<evidence type="ECO:0000256" key="6">
    <source>
        <dbReference type="ARBA" id="ARBA00023136"/>
    </source>
</evidence>
<dbReference type="PANTHER" id="PTHR40074:SF2">
    <property type="entry name" value="O-ACETYLTRANSFERASE WECH"/>
    <property type="match status" value="1"/>
</dbReference>
<feature type="domain" description="Acyltransferase 3" evidence="8">
    <location>
        <begin position="2"/>
        <end position="85"/>
    </location>
</feature>
<comment type="similarity">
    <text evidence="2">Belongs to the acyltransferase 3 family.</text>
</comment>
<dbReference type="GO" id="GO:0009246">
    <property type="term" value="P:enterobacterial common antigen biosynthetic process"/>
    <property type="evidence" value="ECO:0007669"/>
    <property type="project" value="TreeGrafter"/>
</dbReference>